<reference evidence="4 5" key="1">
    <citation type="submission" date="2018-08" db="EMBL/GenBank/DDBJ databases">
        <title>A genome reference for cultivated species of the human gut microbiota.</title>
        <authorList>
            <person name="Zou Y."/>
            <person name="Xue W."/>
            <person name="Luo G."/>
        </authorList>
    </citation>
    <scope>NUCLEOTIDE SEQUENCE [LARGE SCALE GENOMIC DNA]</scope>
    <source>
        <strain evidence="4 5">AF14-6AC</strain>
    </source>
</reference>
<keyword evidence="1" id="KW-0472">Membrane</keyword>
<gene>
    <name evidence="4" type="ORF">DWW24_07065</name>
</gene>
<feature type="signal peptide" evidence="2">
    <location>
        <begin position="1"/>
        <end position="23"/>
    </location>
</feature>
<dbReference type="EMBL" id="QRYW01000012">
    <property type="protein sequence ID" value="RGV27607.1"/>
    <property type="molecule type" value="Genomic_DNA"/>
</dbReference>
<dbReference type="SUPFAM" id="SSF56935">
    <property type="entry name" value="Porins"/>
    <property type="match status" value="1"/>
</dbReference>
<dbReference type="InterPro" id="IPR012910">
    <property type="entry name" value="Plug_dom"/>
</dbReference>
<proteinExistence type="inferred from homology"/>
<dbReference type="CDD" id="cd11304">
    <property type="entry name" value="Cadherin_repeat"/>
    <property type="match status" value="1"/>
</dbReference>
<dbReference type="Gene3D" id="2.60.40.1930">
    <property type="match status" value="1"/>
</dbReference>
<comment type="caution">
    <text evidence="4">The sequence shown here is derived from an EMBL/GenBank/DDBJ whole genome shotgun (WGS) entry which is preliminary data.</text>
</comment>
<dbReference type="InterPro" id="IPR037066">
    <property type="entry name" value="Plug_dom_sf"/>
</dbReference>
<evidence type="ECO:0000313" key="5">
    <source>
        <dbReference type="Proteomes" id="UP000283426"/>
    </source>
</evidence>
<evidence type="ECO:0000259" key="3">
    <source>
        <dbReference type="Pfam" id="PF07715"/>
    </source>
</evidence>
<dbReference type="PROSITE" id="PS52016">
    <property type="entry name" value="TONB_DEPENDENT_REC_3"/>
    <property type="match status" value="1"/>
</dbReference>
<keyword evidence="1" id="KW-0813">Transport</keyword>
<keyword evidence="1" id="KW-0812">Transmembrane</keyword>
<comment type="subcellular location">
    <subcellularLocation>
        <location evidence="1">Cell outer membrane</location>
        <topology evidence="1">Multi-pass membrane protein</topology>
    </subcellularLocation>
</comment>
<evidence type="ECO:0000256" key="2">
    <source>
        <dbReference type="SAM" id="SignalP"/>
    </source>
</evidence>
<name>A0A412WKB5_9BACT</name>
<evidence type="ECO:0000256" key="1">
    <source>
        <dbReference type="PROSITE-ProRule" id="PRU01360"/>
    </source>
</evidence>
<accession>A0A412WKB5</accession>
<dbReference type="Gene3D" id="2.170.130.10">
    <property type="entry name" value="TonB-dependent receptor, plug domain"/>
    <property type="match status" value="1"/>
</dbReference>
<keyword evidence="1" id="KW-1134">Transmembrane beta strand</keyword>
<keyword evidence="2" id="KW-0732">Signal</keyword>
<keyword evidence="1" id="KW-0998">Cell outer membrane</keyword>
<dbReference type="AlphaFoldDB" id="A0A412WKB5"/>
<dbReference type="GO" id="GO:0009279">
    <property type="term" value="C:cell outer membrane"/>
    <property type="evidence" value="ECO:0007669"/>
    <property type="project" value="UniProtKB-SubCell"/>
</dbReference>
<sequence>MMKTICTGMFTIMLVLLFRPVGAQTEDAFPSYIEQCFNNYFNFNPQEKIYLHTDKPTYSAGENIWFRAYCVDASYHIPTQLSKFIYLELINRQDSILKRIQIKQTDSCFYGNLTIPSTTPPGEYCLRVFTNWMQNNEEDFFFKKNIQIVSTVNEVNIHTASSRQDNAIRTTLTLIDNAGKPYVHQRLKITTYRHKLAVNKTTLKTDEQGSAILQYPVSDSIDRIQVAFPTDLPFAFSREIPLLNLSDDFDFQFFPEGGNLLAGTTQTVAFKALDANGRSIAAEGKIYNSKEQEVVSFSTFHRGMGTLELTTQPGERYYALVHTATNREKRVDLQIPQAENLALQVYPQDNHLILAVKKGIHFPAGKTIYIVMHSRGRLLGVLPAKDDFVGALPLNSLPGGTVQFVLADADSHIYSQRSYFIKPDPQPVLQLRTDKEKYDRREKVNLTLQFTDIGEHPLEGSFSLSVTDNTMVPRDTLSDNIVSYLLLTSDLKGHIEAPGSYSRETPEHIDLLMLTHGWTRYEIGKFLTATPSKATFKLEQGQEIRGKITNYSNKPMANASVQIFIPGENTLGEVKSNENGEFIIRDLDFPDSTIFLVRGYKEKGGKMVDITITPRLFKDPVTHFTIPRENKPLGKEEFMDQFKGSYFYQNGVKVYILDEAVVLRHRPESVQHKYEGQYTDMTDYILGQEELNKFNTSSIYQLLSRLPGVIVSGTKVTMARNGSTPLFMIDGLPQTEDMLNAVMPEDVDNLGVIRDGARLTFFMAQGGAGGVIVINTKHGHFTPKATPGLIKFIPLGYSEPDEFYMPQYNDPEILKAPEIDYRSTIYWQPVVPIDSSGQTSLSFFTSDMAGSYTITVEGLGKNGEPVYRQTTIRRE</sequence>
<organism evidence="4 5">
    <name type="scientific">Odoribacter splanchnicus</name>
    <dbReference type="NCBI Taxonomy" id="28118"/>
    <lineage>
        <taxon>Bacteria</taxon>
        <taxon>Pseudomonadati</taxon>
        <taxon>Bacteroidota</taxon>
        <taxon>Bacteroidia</taxon>
        <taxon>Bacteroidales</taxon>
        <taxon>Odoribacteraceae</taxon>
        <taxon>Odoribacter</taxon>
    </lineage>
</organism>
<dbReference type="Pfam" id="PF07715">
    <property type="entry name" value="Plug"/>
    <property type="match status" value="1"/>
</dbReference>
<dbReference type="Proteomes" id="UP000283426">
    <property type="component" value="Unassembled WGS sequence"/>
</dbReference>
<dbReference type="InterPro" id="IPR039426">
    <property type="entry name" value="TonB-dep_rcpt-like"/>
</dbReference>
<protein>
    <recommendedName>
        <fullName evidence="3">TonB-dependent receptor plug domain-containing protein</fullName>
    </recommendedName>
</protein>
<comment type="similarity">
    <text evidence="1">Belongs to the TonB-dependent receptor family.</text>
</comment>
<feature type="chain" id="PRO_5019498657" description="TonB-dependent receptor plug domain-containing protein" evidence="2">
    <location>
        <begin position="24"/>
        <end position="875"/>
    </location>
</feature>
<evidence type="ECO:0000313" key="4">
    <source>
        <dbReference type="EMBL" id="RGV27607.1"/>
    </source>
</evidence>
<feature type="domain" description="TonB-dependent receptor plug" evidence="3">
    <location>
        <begin position="685"/>
        <end position="770"/>
    </location>
</feature>